<keyword evidence="3" id="KW-1133">Transmembrane helix</keyword>
<dbReference type="InterPro" id="IPR003593">
    <property type="entry name" value="AAA+_ATPase"/>
</dbReference>
<dbReference type="InterPro" id="IPR027417">
    <property type="entry name" value="P-loop_NTPase"/>
</dbReference>
<keyword evidence="2" id="KW-0067">ATP-binding</keyword>
<dbReference type="PANTHER" id="PTHR43394:SF1">
    <property type="entry name" value="ATP-BINDING CASSETTE SUB-FAMILY B MEMBER 10, MITOCHONDRIAL"/>
    <property type="match status" value="1"/>
</dbReference>
<sequence>MGGRKMRSNRRITSRKGVFNPEDQTRVKHTRLGVWDLYEEREPELDRLPGLPSLERFLTLKQSLPYVWRMVKDIGSIRSCWLLLASYLILEIVAALVPTMVLWYKGQLLEIVQIALDSRTVYKPLLIRVTFGMWVCRILTRLLNYSKSRITFPLKARLKQHYSVHLFAARARLDVPTFEDPAVQRQLDTASHVNGQSVAWGTFTMLSGLLTTVIKVVSQIAILVHVLRNQPDGPLLAVVSFIPELLQWMKWQEVNLHGGAVWAATTKNEDYVKLQGLKHAVNDLEHRKEFVAGNMAEYLTEMFKKTLLRVGDNADEFFETYREYRNRERLGYGMFLRDSLSEFPQICFALRAVQHPASMAISLATLTLIQDNTSTLTWTIVRFFEQTGSIADQLATVRKLYEVANIPNRISDGVHAFPEDAQKVKSGISVEFRNVSYSYPGTGSYALRNVSFRLQQGQLCVIVGPNGSGKSTILKLLVRIYDPTEGQILVNGKDIRTLKLADLRQTVSVLFQDYTHFPLSIRDNIGIGDPAHADDDERIRLAARLGGSEDFIRRLPEGFETYLERPVTDHYSGIPEGTKSLFGRPVDYNQLRKAGHMSSTASTSLSGGQMQRLALSRTFMRSVVSDDSPVGMLLFDEPSASLDPSAEHDLFIRLRELRGSKTMIFSSHRFGNLTRHADVILYMNDSHIVESGTHEQLLKSEGEYARIWMLQAQAFL</sequence>
<dbReference type="InterPro" id="IPR003439">
    <property type="entry name" value="ABC_transporter-like_ATP-bd"/>
</dbReference>
<dbReference type="EMBL" id="KN840574">
    <property type="protein sequence ID" value="KIP04454.1"/>
    <property type="molecule type" value="Genomic_DNA"/>
</dbReference>
<keyword evidence="6" id="KW-1185">Reference proteome</keyword>
<evidence type="ECO:0000313" key="6">
    <source>
        <dbReference type="Proteomes" id="UP000053257"/>
    </source>
</evidence>
<evidence type="ECO:0000259" key="4">
    <source>
        <dbReference type="PROSITE" id="PS50893"/>
    </source>
</evidence>
<evidence type="ECO:0000313" key="5">
    <source>
        <dbReference type="EMBL" id="KIP04454.1"/>
    </source>
</evidence>
<name>A0A0C3NHX5_PHLG1</name>
<reference evidence="5 6" key="1">
    <citation type="journal article" date="2014" name="PLoS Genet.">
        <title>Analysis of the Phlebiopsis gigantea genome, transcriptome and secretome provides insight into its pioneer colonization strategies of wood.</title>
        <authorList>
            <person name="Hori C."/>
            <person name="Ishida T."/>
            <person name="Igarashi K."/>
            <person name="Samejima M."/>
            <person name="Suzuki H."/>
            <person name="Master E."/>
            <person name="Ferreira P."/>
            <person name="Ruiz-Duenas F.J."/>
            <person name="Held B."/>
            <person name="Canessa P."/>
            <person name="Larrondo L.F."/>
            <person name="Schmoll M."/>
            <person name="Druzhinina I.S."/>
            <person name="Kubicek C.P."/>
            <person name="Gaskell J.A."/>
            <person name="Kersten P."/>
            <person name="St John F."/>
            <person name="Glasner J."/>
            <person name="Sabat G."/>
            <person name="Splinter BonDurant S."/>
            <person name="Syed K."/>
            <person name="Yadav J."/>
            <person name="Mgbeahuruike A.C."/>
            <person name="Kovalchuk A."/>
            <person name="Asiegbu F.O."/>
            <person name="Lackner G."/>
            <person name="Hoffmeister D."/>
            <person name="Rencoret J."/>
            <person name="Gutierrez A."/>
            <person name="Sun H."/>
            <person name="Lindquist E."/>
            <person name="Barry K."/>
            <person name="Riley R."/>
            <person name="Grigoriev I.V."/>
            <person name="Henrissat B."/>
            <person name="Kues U."/>
            <person name="Berka R.M."/>
            <person name="Martinez A.T."/>
            <person name="Covert S.F."/>
            <person name="Blanchette R.A."/>
            <person name="Cullen D."/>
        </authorList>
    </citation>
    <scope>NUCLEOTIDE SEQUENCE [LARGE SCALE GENOMIC DNA]</scope>
    <source>
        <strain evidence="5 6">11061_1 CR5-6</strain>
    </source>
</reference>
<evidence type="ECO:0000256" key="1">
    <source>
        <dbReference type="ARBA" id="ARBA00022741"/>
    </source>
</evidence>
<dbReference type="PROSITE" id="PS50893">
    <property type="entry name" value="ABC_TRANSPORTER_2"/>
    <property type="match status" value="1"/>
</dbReference>
<dbReference type="STRING" id="745531.A0A0C3NHX5"/>
<dbReference type="HOGENOM" id="CLU_000604_63_0_1"/>
<evidence type="ECO:0000256" key="2">
    <source>
        <dbReference type="ARBA" id="ARBA00022840"/>
    </source>
</evidence>
<dbReference type="SUPFAM" id="SSF52540">
    <property type="entry name" value="P-loop containing nucleoside triphosphate hydrolases"/>
    <property type="match status" value="1"/>
</dbReference>
<dbReference type="GO" id="GO:0015421">
    <property type="term" value="F:ABC-type oligopeptide transporter activity"/>
    <property type="evidence" value="ECO:0007669"/>
    <property type="project" value="TreeGrafter"/>
</dbReference>
<proteinExistence type="predicted"/>
<accession>A0A0C3NHX5</accession>
<keyword evidence="1" id="KW-0547">Nucleotide-binding</keyword>
<organism evidence="5 6">
    <name type="scientific">Phlebiopsis gigantea (strain 11061_1 CR5-6)</name>
    <name type="common">White-rot fungus</name>
    <name type="synonym">Peniophora gigantea</name>
    <dbReference type="NCBI Taxonomy" id="745531"/>
    <lineage>
        <taxon>Eukaryota</taxon>
        <taxon>Fungi</taxon>
        <taxon>Dikarya</taxon>
        <taxon>Basidiomycota</taxon>
        <taxon>Agaricomycotina</taxon>
        <taxon>Agaricomycetes</taxon>
        <taxon>Polyporales</taxon>
        <taxon>Phanerochaetaceae</taxon>
        <taxon>Phlebiopsis</taxon>
    </lineage>
</organism>
<dbReference type="InterPro" id="IPR039421">
    <property type="entry name" value="Type_1_exporter"/>
</dbReference>
<dbReference type="GO" id="GO:0005524">
    <property type="term" value="F:ATP binding"/>
    <property type="evidence" value="ECO:0007669"/>
    <property type="project" value="UniProtKB-KW"/>
</dbReference>
<dbReference type="PROSITE" id="PS00211">
    <property type="entry name" value="ABC_TRANSPORTER_1"/>
    <property type="match status" value="1"/>
</dbReference>
<dbReference type="GO" id="GO:0016887">
    <property type="term" value="F:ATP hydrolysis activity"/>
    <property type="evidence" value="ECO:0007669"/>
    <property type="project" value="InterPro"/>
</dbReference>
<dbReference type="InterPro" id="IPR017871">
    <property type="entry name" value="ABC_transporter-like_CS"/>
</dbReference>
<dbReference type="Gene3D" id="3.40.50.300">
    <property type="entry name" value="P-loop containing nucleotide triphosphate hydrolases"/>
    <property type="match status" value="1"/>
</dbReference>
<gene>
    <name evidence="5" type="ORF">PHLGIDRAFT_194022</name>
</gene>
<dbReference type="Proteomes" id="UP000053257">
    <property type="component" value="Unassembled WGS sequence"/>
</dbReference>
<keyword evidence="3" id="KW-0472">Membrane</keyword>
<dbReference type="PANTHER" id="PTHR43394">
    <property type="entry name" value="ATP-DEPENDENT PERMEASE MDL1, MITOCHONDRIAL"/>
    <property type="match status" value="1"/>
</dbReference>
<evidence type="ECO:0000256" key="3">
    <source>
        <dbReference type="SAM" id="Phobius"/>
    </source>
</evidence>
<feature type="transmembrane region" description="Helical" evidence="3">
    <location>
        <begin position="80"/>
        <end position="105"/>
    </location>
</feature>
<feature type="domain" description="ABC transporter" evidence="4">
    <location>
        <begin position="430"/>
        <end position="710"/>
    </location>
</feature>
<dbReference type="Pfam" id="PF00005">
    <property type="entry name" value="ABC_tran"/>
    <property type="match status" value="1"/>
</dbReference>
<protein>
    <recommendedName>
        <fullName evidence="4">ABC transporter domain-containing protein</fullName>
    </recommendedName>
</protein>
<dbReference type="SMART" id="SM00382">
    <property type="entry name" value="AAA"/>
    <property type="match status" value="1"/>
</dbReference>
<dbReference type="AlphaFoldDB" id="A0A0C3NHX5"/>
<keyword evidence="3" id="KW-0812">Transmembrane</keyword>
<dbReference type="OrthoDB" id="6500128at2759"/>